<proteinExistence type="predicted"/>
<evidence type="ECO:0000313" key="1">
    <source>
        <dbReference type="EMBL" id="MEA9356628.1"/>
    </source>
</evidence>
<keyword evidence="2" id="KW-1185">Reference proteome</keyword>
<dbReference type="Gene3D" id="3.40.50.12580">
    <property type="match status" value="1"/>
</dbReference>
<dbReference type="Proteomes" id="UP001302274">
    <property type="component" value="Unassembled WGS sequence"/>
</dbReference>
<gene>
    <name evidence="1" type="ORF">SHI21_10450</name>
</gene>
<organism evidence="1 2">
    <name type="scientific">Bacteriovorax antarcticus</name>
    <dbReference type="NCBI Taxonomy" id="3088717"/>
    <lineage>
        <taxon>Bacteria</taxon>
        <taxon>Pseudomonadati</taxon>
        <taxon>Bdellovibrionota</taxon>
        <taxon>Bacteriovoracia</taxon>
        <taxon>Bacteriovoracales</taxon>
        <taxon>Bacteriovoracaceae</taxon>
        <taxon>Bacteriovorax</taxon>
    </lineage>
</organism>
<dbReference type="EMBL" id="JAYGJQ010000002">
    <property type="protein sequence ID" value="MEA9356628.1"/>
    <property type="molecule type" value="Genomic_DNA"/>
</dbReference>
<dbReference type="InterPro" id="IPR043148">
    <property type="entry name" value="TagF_C"/>
</dbReference>
<accession>A0ABU5VUA3</accession>
<protein>
    <submittedName>
        <fullName evidence="1">Uncharacterized protein</fullName>
    </submittedName>
</protein>
<comment type="caution">
    <text evidence="1">The sequence shown here is derived from an EMBL/GenBank/DDBJ whole genome shotgun (WGS) entry which is preliminary data.</text>
</comment>
<evidence type="ECO:0000313" key="2">
    <source>
        <dbReference type="Proteomes" id="UP001302274"/>
    </source>
</evidence>
<name>A0ABU5VUA3_9BACT</name>
<reference evidence="1 2" key="1">
    <citation type="submission" date="2023-11" db="EMBL/GenBank/DDBJ databases">
        <title>A Novel Polar Bacteriovorax (B. antarcticus) Isolated from the Biocrust in Antarctica.</title>
        <authorList>
            <person name="Mun W."/>
            <person name="Choi S.Y."/>
            <person name="Mitchell R.J."/>
        </authorList>
    </citation>
    <scope>NUCLEOTIDE SEQUENCE [LARGE SCALE GENOMIC DNA]</scope>
    <source>
        <strain evidence="1 2">PP10</strain>
    </source>
</reference>
<sequence length="387" mass="44990">MHTIIHITYSTISDSNSYGLQIDSCKKKGMNVIILDISAIYNFPKPTFPKQNASLVKHLTSFSELDDFIKNLSIMNTLINVQIGYEWRFRKLFRLIARYPKHHFSLFLFGQLPFQNQRKLEKIIGKIISSPFGSLKKIVIKILEKILFKIHIYSLPKYIFYAGETTKPSTFHFEAYPINYCDYDYFLENQESSIGDYIVFLDDGIFQHPDDAIVGNKITPELITRYQKSMNLFFDYLEKKLNLEVIISGHPKVQYAPGFFGNRKIIRNESPKLIQKCKFAICHYSSSLSLAVCYKKPILFTYNQAIEEFSKENQPIKEYILNLSMALNQPIINIDDSDSINSVTSLEIDSLKYANFVLNYLTTRETQNTKSEDVFSGYLKRIFKSKD</sequence>
<dbReference type="RefSeq" id="WP_323576438.1">
    <property type="nucleotide sequence ID" value="NZ_JAYGJQ010000002.1"/>
</dbReference>